<feature type="region of interest" description="Disordered" evidence="1">
    <location>
        <begin position="44"/>
        <end position="143"/>
    </location>
</feature>
<organism evidence="2 3">
    <name type="scientific">Popillia japonica</name>
    <name type="common">Japanese beetle</name>
    <dbReference type="NCBI Taxonomy" id="7064"/>
    <lineage>
        <taxon>Eukaryota</taxon>
        <taxon>Metazoa</taxon>
        <taxon>Ecdysozoa</taxon>
        <taxon>Arthropoda</taxon>
        <taxon>Hexapoda</taxon>
        <taxon>Insecta</taxon>
        <taxon>Pterygota</taxon>
        <taxon>Neoptera</taxon>
        <taxon>Endopterygota</taxon>
        <taxon>Coleoptera</taxon>
        <taxon>Polyphaga</taxon>
        <taxon>Scarabaeiformia</taxon>
        <taxon>Scarabaeidae</taxon>
        <taxon>Rutelinae</taxon>
        <taxon>Popillia</taxon>
    </lineage>
</organism>
<evidence type="ECO:0000313" key="3">
    <source>
        <dbReference type="Proteomes" id="UP001458880"/>
    </source>
</evidence>
<proteinExistence type="predicted"/>
<evidence type="ECO:0000313" key="2">
    <source>
        <dbReference type="EMBL" id="KAK9719067.1"/>
    </source>
</evidence>
<keyword evidence="3" id="KW-1185">Reference proteome</keyword>
<feature type="compositionally biased region" description="Basic residues" evidence="1">
    <location>
        <begin position="134"/>
        <end position="143"/>
    </location>
</feature>
<feature type="compositionally biased region" description="Polar residues" evidence="1">
    <location>
        <begin position="119"/>
        <end position="133"/>
    </location>
</feature>
<reference evidence="2 3" key="1">
    <citation type="journal article" date="2024" name="BMC Genomics">
        <title>De novo assembly and annotation of Popillia japonica's genome with initial clues to its potential as an invasive pest.</title>
        <authorList>
            <person name="Cucini C."/>
            <person name="Boschi S."/>
            <person name="Funari R."/>
            <person name="Cardaioli E."/>
            <person name="Iannotti N."/>
            <person name="Marturano G."/>
            <person name="Paoli F."/>
            <person name="Bruttini M."/>
            <person name="Carapelli A."/>
            <person name="Frati F."/>
            <person name="Nardi F."/>
        </authorList>
    </citation>
    <scope>NUCLEOTIDE SEQUENCE [LARGE SCALE GENOMIC DNA]</scope>
    <source>
        <strain evidence="2">DMR45628</strain>
    </source>
</reference>
<accession>A0AAW1KHC2</accession>
<evidence type="ECO:0000256" key="1">
    <source>
        <dbReference type="SAM" id="MobiDB-lite"/>
    </source>
</evidence>
<feature type="compositionally biased region" description="Polar residues" evidence="1">
    <location>
        <begin position="7"/>
        <end position="26"/>
    </location>
</feature>
<sequence length="143" mass="16255">MIHGPISTKSFYDNPIPSCSQSTPSCASTARTFTVTPEQVIPIPHSERKIHADDKRRGKTAVLSSTPYKEELERSITVRQKKIPKRNLAEEASTNSNKKIRKRVRHQNIKKIPRRVKDNSSSSEGAESTPKYQKNTKKSKRQQ</sequence>
<feature type="compositionally biased region" description="Basic residues" evidence="1">
    <location>
        <begin position="98"/>
        <end position="114"/>
    </location>
</feature>
<feature type="region of interest" description="Disordered" evidence="1">
    <location>
        <begin position="1"/>
        <end position="26"/>
    </location>
</feature>
<name>A0AAW1KHC2_POPJA</name>
<gene>
    <name evidence="2" type="ORF">QE152_g22866</name>
</gene>
<comment type="caution">
    <text evidence="2">The sequence shown here is derived from an EMBL/GenBank/DDBJ whole genome shotgun (WGS) entry which is preliminary data.</text>
</comment>
<dbReference type="AlphaFoldDB" id="A0AAW1KHC2"/>
<dbReference type="EMBL" id="JASPKY010000223">
    <property type="protein sequence ID" value="KAK9719067.1"/>
    <property type="molecule type" value="Genomic_DNA"/>
</dbReference>
<protein>
    <submittedName>
        <fullName evidence="2">Uncharacterized protein</fullName>
    </submittedName>
</protein>
<dbReference type="Proteomes" id="UP001458880">
    <property type="component" value="Unassembled WGS sequence"/>
</dbReference>
<feature type="compositionally biased region" description="Basic and acidic residues" evidence="1">
    <location>
        <begin position="45"/>
        <end position="56"/>
    </location>
</feature>